<evidence type="ECO:0000256" key="3">
    <source>
        <dbReference type="ARBA" id="ARBA00005119"/>
    </source>
</evidence>
<comment type="catalytic activity">
    <reaction evidence="1 18">
        <text>a 1,2-diacyl-sn-glycero-3-phosphate + CTP + H(+) = a CDP-1,2-diacyl-sn-glycerol + diphosphate</text>
        <dbReference type="Rhea" id="RHEA:16229"/>
        <dbReference type="ChEBI" id="CHEBI:15378"/>
        <dbReference type="ChEBI" id="CHEBI:33019"/>
        <dbReference type="ChEBI" id="CHEBI:37563"/>
        <dbReference type="ChEBI" id="CHEBI:58332"/>
        <dbReference type="ChEBI" id="CHEBI:58608"/>
        <dbReference type="EC" id="2.7.7.41"/>
    </reaction>
</comment>
<dbReference type="AlphaFoldDB" id="D0L0Q8"/>
<keyword evidence="12 18" id="KW-0548">Nucleotidyltransferase</keyword>
<sequence length="284" mass="30317">MMTSTDNKAMSGTGVRVLTALALGVLGLFVIFALPEYAFVGFTALLSLGLGYEWFRLCAIGLIWRWIALIAAAFLGAGLFLFLPANLVSGLFALAVLGWAGLILGLWFHRRVAAPTRSSNVRTLLGILILPVFWLAVVMIHREEQGPWLLLFGILIVAVADSLAYFAGRAWGKNKLAPALSPGKSIEGMIGGLVGVGLLAAIGAALPLFQAVPSWQLAVWSMLVAIYSVAGDLEESRLKREAGVKDSGRILPGHGGLLDRLDGQLAAMPIWFLALAQMHLFVVA</sequence>
<keyword evidence="14" id="KW-0443">Lipid metabolism</keyword>
<evidence type="ECO:0000256" key="17">
    <source>
        <dbReference type="ARBA" id="ARBA00023264"/>
    </source>
</evidence>
<dbReference type="HOGENOM" id="CLU_037294_1_2_6"/>
<evidence type="ECO:0000256" key="4">
    <source>
        <dbReference type="ARBA" id="ARBA00005189"/>
    </source>
</evidence>
<dbReference type="InterPro" id="IPR000374">
    <property type="entry name" value="PC_trans"/>
</dbReference>
<keyword evidence="8" id="KW-1003">Cell membrane</keyword>
<keyword evidence="10 18" id="KW-0808">Transferase</keyword>
<feature type="transmembrane region" description="Helical" evidence="19">
    <location>
        <begin position="12"/>
        <end position="31"/>
    </location>
</feature>
<comment type="subcellular location">
    <subcellularLocation>
        <location evidence="2">Cell membrane</location>
        <topology evidence="2">Multi-pass membrane protein</topology>
    </subcellularLocation>
</comment>
<evidence type="ECO:0000313" key="21">
    <source>
        <dbReference type="Proteomes" id="UP000009102"/>
    </source>
</evidence>
<evidence type="ECO:0000256" key="12">
    <source>
        <dbReference type="ARBA" id="ARBA00022695"/>
    </source>
</evidence>
<keyword evidence="13 19" id="KW-1133">Transmembrane helix</keyword>
<dbReference type="EMBL" id="CP001801">
    <property type="protein sequence ID" value="ACX96281.1"/>
    <property type="molecule type" value="Genomic_DNA"/>
</dbReference>
<dbReference type="eggNOG" id="COG4589">
    <property type="taxonomic scope" value="Bacteria"/>
</dbReference>
<reference evidence="20 21" key="1">
    <citation type="submission" date="2009-10" db="EMBL/GenBank/DDBJ databases">
        <title>Complete sequence of Halothiobacillus neapolitanus c2.</title>
        <authorList>
            <consortium name="US DOE Joint Genome Institute"/>
            <person name="Lucas S."/>
            <person name="Copeland A."/>
            <person name="Lapidus A."/>
            <person name="Glavina del Rio T."/>
            <person name="Tice H."/>
            <person name="Bruce D."/>
            <person name="Goodwin L."/>
            <person name="Pitluck S."/>
            <person name="Davenport K."/>
            <person name="Brettin T."/>
            <person name="Detter J.C."/>
            <person name="Han C."/>
            <person name="Tapia R."/>
            <person name="Larimer F."/>
            <person name="Land M."/>
            <person name="Hauser L."/>
            <person name="Kyrpides N."/>
            <person name="Mikhailova N."/>
            <person name="Kerfeld C."/>
            <person name="Cannon G."/>
            <person name="Heinhort S."/>
        </authorList>
    </citation>
    <scope>NUCLEOTIDE SEQUENCE [LARGE SCALE GENOMIC DNA]</scope>
    <source>
        <strain evidence="21">ATCC 23641 / c2</strain>
    </source>
</reference>
<dbReference type="Pfam" id="PF01148">
    <property type="entry name" value="CTP_transf_1"/>
    <property type="match status" value="1"/>
</dbReference>
<dbReference type="Proteomes" id="UP000009102">
    <property type="component" value="Chromosome"/>
</dbReference>
<feature type="transmembrane region" description="Helical" evidence="19">
    <location>
        <begin position="147"/>
        <end position="167"/>
    </location>
</feature>
<feature type="transmembrane region" description="Helical" evidence="19">
    <location>
        <begin position="37"/>
        <end position="55"/>
    </location>
</feature>
<organism evidence="20 21">
    <name type="scientific">Halothiobacillus neapolitanus (strain ATCC 23641 / DSM 15147 / CIP 104769 / NCIMB 8539 / c2)</name>
    <name type="common">Thiobacillus neapolitanus</name>
    <dbReference type="NCBI Taxonomy" id="555778"/>
    <lineage>
        <taxon>Bacteria</taxon>
        <taxon>Pseudomonadati</taxon>
        <taxon>Pseudomonadota</taxon>
        <taxon>Gammaproteobacteria</taxon>
        <taxon>Chromatiales</taxon>
        <taxon>Halothiobacillaceae</taxon>
        <taxon>Halothiobacillus</taxon>
    </lineage>
</organism>
<evidence type="ECO:0000256" key="11">
    <source>
        <dbReference type="ARBA" id="ARBA00022692"/>
    </source>
</evidence>
<evidence type="ECO:0000256" key="19">
    <source>
        <dbReference type="SAM" id="Phobius"/>
    </source>
</evidence>
<dbReference type="EC" id="2.7.7.41" evidence="6 18"/>
<dbReference type="OrthoDB" id="9799199at2"/>
<keyword evidence="21" id="KW-1185">Reference proteome</keyword>
<evidence type="ECO:0000256" key="15">
    <source>
        <dbReference type="ARBA" id="ARBA00023136"/>
    </source>
</evidence>
<evidence type="ECO:0000256" key="13">
    <source>
        <dbReference type="ARBA" id="ARBA00022989"/>
    </source>
</evidence>
<dbReference type="UniPathway" id="UPA00557">
    <property type="reaction ID" value="UER00614"/>
</dbReference>
<keyword evidence="15 19" id="KW-0472">Membrane</keyword>
<keyword evidence="9" id="KW-0444">Lipid biosynthesis</keyword>
<evidence type="ECO:0000256" key="7">
    <source>
        <dbReference type="ARBA" id="ARBA00019373"/>
    </source>
</evidence>
<keyword evidence="17" id="KW-1208">Phospholipid metabolism</keyword>
<keyword evidence="16" id="KW-0594">Phospholipid biosynthesis</keyword>
<accession>D0L0Q8</accession>
<dbReference type="GO" id="GO:0004605">
    <property type="term" value="F:phosphatidate cytidylyltransferase activity"/>
    <property type="evidence" value="ECO:0007669"/>
    <property type="project" value="UniProtKB-EC"/>
</dbReference>
<feature type="transmembrane region" description="Helical" evidence="19">
    <location>
        <begin position="188"/>
        <end position="209"/>
    </location>
</feature>
<dbReference type="STRING" id="555778.Hneap_1449"/>
<feature type="transmembrane region" description="Helical" evidence="19">
    <location>
        <begin position="121"/>
        <end position="141"/>
    </location>
</feature>
<dbReference type="PANTHER" id="PTHR46382:SF1">
    <property type="entry name" value="PHOSPHATIDATE CYTIDYLYLTRANSFERASE"/>
    <property type="match status" value="1"/>
</dbReference>
<evidence type="ECO:0000256" key="8">
    <source>
        <dbReference type="ARBA" id="ARBA00022475"/>
    </source>
</evidence>
<evidence type="ECO:0000256" key="6">
    <source>
        <dbReference type="ARBA" id="ARBA00012487"/>
    </source>
</evidence>
<dbReference type="PROSITE" id="PS01315">
    <property type="entry name" value="CDS"/>
    <property type="match status" value="1"/>
</dbReference>
<evidence type="ECO:0000313" key="20">
    <source>
        <dbReference type="EMBL" id="ACX96281.1"/>
    </source>
</evidence>
<dbReference type="PANTHER" id="PTHR46382">
    <property type="entry name" value="PHOSPHATIDATE CYTIDYLYLTRANSFERASE"/>
    <property type="match status" value="1"/>
</dbReference>
<evidence type="ECO:0000256" key="14">
    <source>
        <dbReference type="ARBA" id="ARBA00023098"/>
    </source>
</evidence>
<feature type="transmembrane region" description="Helical" evidence="19">
    <location>
        <begin position="62"/>
        <end position="83"/>
    </location>
</feature>
<evidence type="ECO:0000256" key="9">
    <source>
        <dbReference type="ARBA" id="ARBA00022516"/>
    </source>
</evidence>
<dbReference type="GO" id="GO:0005886">
    <property type="term" value="C:plasma membrane"/>
    <property type="evidence" value="ECO:0007669"/>
    <property type="project" value="UniProtKB-SubCell"/>
</dbReference>
<comment type="similarity">
    <text evidence="5 18">Belongs to the CDS family.</text>
</comment>
<name>D0L0Q8_HALNC</name>
<feature type="transmembrane region" description="Helical" evidence="19">
    <location>
        <begin position="89"/>
        <end position="109"/>
    </location>
</feature>
<protein>
    <recommendedName>
        <fullName evidence="7 18">Phosphatidate cytidylyltransferase</fullName>
        <ecNumber evidence="6 18">2.7.7.41</ecNumber>
    </recommendedName>
</protein>
<gene>
    <name evidence="20" type="ordered locus">Hneap_1449</name>
</gene>
<comment type="pathway">
    <text evidence="4">Lipid metabolism.</text>
</comment>
<evidence type="ECO:0000256" key="16">
    <source>
        <dbReference type="ARBA" id="ARBA00023209"/>
    </source>
</evidence>
<dbReference type="RefSeq" id="WP_012824315.1">
    <property type="nucleotide sequence ID" value="NC_013422.1"/>
</dbReference>
<dbReference type="GO" id="GO:0016024">
    <property type="term" value="P:CDP-diacylglycerol biosynthetic process"/>
    <property type="evidence" value="ECO:0007669"/>
    <property type="project" value="UniProtKB-UniPathway"/>
</dbReference>
<evidence type="ECO:0000256" key="1">
    <source>
        <dbReference type="ARBA" id="ARBA00001698"/>
    </source>
</evidence>
<dbReference type="KEGG" id="hna:Hneap_1449"/>
<proteinExistence type="inferred from homology"/>
<comment type="pathway">
    <text evidence="3 18">Phospholipid metabolism; CDP-diacylglycerol biosynthesis; CDP-diacylglycerol from sn-glycerol 3-phosphate: step 3/3.</text>
</comment>
<evidence type="ECO:0000256" key="18">
    <source>
        <dbReference type="RuleBase" id="RU003938"/>
    </source>
</evidence>
<keyword evidence="11 18" id="KW-0812">Transmembrane</keyword>
<evidence type="ECO:0000256" key="5">
    <source>
        <dbReference type="ARBA" id="ARBA00010185"/>
    </source>
</evidence>
<evidence type="ECO:0000256" key="2">
    <source>
        <dbReference type="ARBA" id="ARBA00004651"/>
    </source>
</evidence>
<evidence type="ECO:0000256" key="10">
    <source>
        <dbReference type="ARBA" id="ARBA00022679"/>
    </source>
</evidence>